<protein>
    <recommendedName>
        <fullName evidence="3">nitric-oxide synthase (NADPH)</fullName>
        <ecNumber evidence="3">1.14.13.39</ecNumber>
    </recommendedName>
</protein>
<dbReference type="Proteomes" id="UP001392437">
    <property type="component" value="Unassembled WGS sequence"/>
</dbReference>
<sequence length="1089" mass="119547">MSSLCPFLASTGSGSHNAQSGSTQVSAREEFSRIEKAYPSLASTGCNAEFCQAGRMKHTDEERVGRNQQVDVVKRDATDFLYQLREGGVIKSEQQFNTRLTEVLQEIEQNSTTARHSSFSGNGSSATQARCTGTVGGSWTQTSEELEFGIRQAWKHSRKCIMRSEYKDLRLCDLRQVESSSDMALELITGLKTAFNNGEIRPTVFVFPPRGPNERGPMVWNSNLLSFAGYDQGDGRILGDPQNVSLTNAIIELGWKPPPIRTQWDLLPIVTMAQGDEPVITELSEDDFPVVRIRHPHHQLAFDRLGLRWVPAPALSRLGFTIGGVQYTAAPFIGWFMDAEIGVRNLADSFRYNVLPDIVRSMGLAEGDLEALPDFERLALLSRAQLELNYAVTWSFAKAKVRVIDSLSASELFTSFDDEHLAEHGFRLPSDPYWLAPPQGSIIPVWHRGASPNYQPKPMICHHVQDPIQAWRRENHQNNVSIPKTASLALRLNLEPDVRASPRRIFVNYCSSGTVAAKLARKLVKDLERVANVSPSIGSVVPVQSLDALTKARPAPEDVIVIFASNTRKGEMPLNGAAFLNDMQGGRFRISSSFAIFGNGSKDYADTFCQTAVDLEKCLVSRGCAPLVTPVHADTVVENPPWAAFSHFSEQVVAALRGNPREAHAVRRETIKLLQATTIKPPTLDTSKWVKADVRELQHGESDTSMKLVGLGLQDGCSYPSMSYVSILPSNDEATVRSLLGSLKIRADERVRFAGDITTEEFFCFFADLQRPFRNMEWAADMVDLAAMKRSPQQRLDLETAGVLPVREAVARLPADWRYWASLDDLCSAVPRIQPRKYSVASYPGYCKYNAAKRLPASAKPDSTGSGGSNSDSVAELLVQHHAGGAFSDRFLKSSPAKTTKTVVCRVEKVAHLEALANAVRQPLILFATGSGLAPIRCLLQHRAHLLKLQGQSQSQSTSNGWGAGGTAIPQHAPISLFLGHRSEDEALVQESLAEARALGLFDMLKVVRSNPQKRRAQDAVFANGNDNGGADLERLLVSKIKSGGALVFACARAEAEQGFLANLSALLGRDAREALGERYVADVYQPAI</sequence>
<dbReference type="Gene3D" id="1.20.990.10">
    <property type="entry name" value="NADPH-cytochrome p450 Reductase, Chain A, domain 3"/>
    <property type="match status" value="1"/>
</dbReference>
<dbReference type="GO" id="GO:0006809">
    <property type="term" value="P:nitric oxide biosynthetic process"/>
    <property type="evidence" value="ECO:0007669"/>
    <property type="project" value="InterPro"/>
</dbReference>
<dbReference type="EMBL" id="JAQQWP010000009">
    <property type="protein sequence ID" value="KAK8100277.1"/>
    <property type="molecule type" value="Genomic_DNA"/>
</dbReference>
<evidence type="ECO:0000256" key="2">
    <source>
        <dbReference type="ARBA" id="ARBA00006267"/>
    </source>
</evidence>
<dbReference type="AlphaFoldDB" id="A0AAW0QC96"/>
<dbReference type="InterPro" id="IPR039261">
    <property type="entry name" value="FNR_nucleotide-bd"/>
</dbReference>
<evidence type="ECO:0000256" key="8">
    <source>
        <dbReference type="ARBA" id="ARBA00023002"/>
    </source>
</evidence>
<proteinExistence type="inferred from homology"/>
<dbReference type="InterPro" id="IPR036119">
    <property type="entry name" value="NOS_N_sf"/>
</dbReference>
<dbReference type="InterPro" id="IPR044943">
    <property type="entry name" value="NOS_dom_1"/>
</dbReference>
<dbReference type="SUPFAM" id="SSF56512">
    <property type="entry name" value="Nitric oxide (NO) synthase oxygenase domain"/>
    <property type="match status" value="1"/>
</dbReference>
<dbReference type="InterPro" id="IPR044944">
    <property type="entry name" value="NOS_dom_3"/>
</dbReference>
<dbReference type="Gene3D" id="2.40.30.10">
    <property type="entry name" value="Translation factors"/>
    <property type="match status" value="1"/>
</dbReference>
<keyword evidence="6" id="KW-0479">Metal-binding</keyword>
<evidence type="ECO:0000259" key="11">
    <source>
        <dbReference type="PROSITE" id="PS50902"/>
    </source>
</evidence>
<reference evidence="12 13" key="1">
    <citation type="submission" date="2023-01" db="EMBL/GenBank/DDBJ databases">
        <title>Analysis of 21 Apiospora genomes using comparative genomics revels a genus with tremendous synthesis potential of carbohydrate active enzymes and secondary metabolites.</title>
        <authorList>
            <person name="Sorensen T."/>
        </authorList>
    </citation>
    <scope>NUCLEOTIDE SEQUENCE [LARGE SCALE GENOMIC DNA]</scope>
    <source>
        <strain evidence="12 13">CBS 117206</strain>
    </source>
</reference>
<keyword evidence="13" id="KW-1185">Reference proteome</keyword>
<keyword evidence="8" id="KW-0560">Oxidoreductase</keyword>
<dbReference type="Gene3D" id="3.90.1230.10">
    <property type="entry name" value="Nitric Oxide Synthase, Chain A, domain 3"/>
    <property type="match status" value="1"/>
</dbReference>
<evidence type="ECO:0000256" key="4">
    <source>
        <dbReference type="ARBA" id="ARBA00022617"/>
    </source>
</evidence>
<evidence type="ECO:0000256" key="6">
    <source>
        <dbReference type="ARBA" id="ARBA00022723"/>
    </source>
</evidence>
<comment type="cofactor">
    <cofactor evidence="1">
        <name>FMN</name>
        <dbReference type="ChEBI" id="CHEBI:58210"/>
    </cofactor>
</comment>
<keyword evidence="9" id="KW-0408">Iron</keyword>
<keyword evidence="5" id="KW-0285">Flavoprotein</keyword>
<dbReference type="Gene3D" id="3.90.340.10">
    <property type="entry name" value="Nitric Oxide Synthase, Chain A, domain 1"/>
    <property type="match status" value="1"/>
</dbReference>
<dbReference type="InterPro" id="IPR004030">
    <property type="entry name" value="NOS_N"/>
</dbReference>
<evidence type="ECO:0000313" key="13">
    <source>
        <dbReference type="Proteomes" id="UP001392437"/>
    </source>
</evidence>
<dbReference type="InterPro" id="IPR023173">
    <property type="entry name" value="NADPH_Cyt_P450_Rdtase_alpha"/>
</dbReference>
<keyword evidence="4" id="KW-0349">Heme</keyword>
<organism evidence="12 13">
    <name type="scientific">Apiospora kogelbergensis</name>
    <dbReference type="NCBI Taxonomy" id="1337665"/>
    <lineage>
        <taxon>Eukaryota</taxon>
        <taxon>Fungi</taxon>
        <taxon>Dikarya</taxon>
        <taxon>Ascomycota</taxon>
        <taxon>Pezizomycotina</taxon>
        <taxon>Sordariomycetes</taxon>
        <taxon>Xylariomycetidae</taxon>
        <taxon>Amphisphaeriales</taxon>
        <taxon>Apiosporaceae</taxon>
        <taxon>Apiospora</taxon>
    </lineage>
</organism>
<dbReference type="InterPro" id="IPR008254">
    <property type="entry name" value="Flavodoxin/NO_synth"/>
</dbReference>
<feature type="compositionally biased region" description="Polar residues" evidence="10">
    <location>
        <begin position="10"/>
        <end position="26"/>
    </location>
</feature>
<comment type="similarity">
    <text evidence="2">Belongs to the NOS family.</text>
</comment>
<evidence type="ECO:0000256" key="9">
    <source>
        <dbReference type="ARBA" id="ARBA00023004"/>
    </source>
</evidence>
<name>A0AAW0QC96_9PEZI</name>
<evidence type="ECO:0000256" key="3">
    <source>
        <dbReference type="ARBA" id="ARBA00012989"/>
    </source>
</evidence>
<dbReference type="Pfam" id="PF02898">
    <property type="entry name" value="NO_synthase"/>
    <property type="match status" value="1"/>
</dbReference>
<dbReference type="PANTHER" id="PTHR43410">
    <property type="entry name" value="NITRIC OXIDE SYNTHASE OXYGENASE"/>
    <property type="match status" value="1"/>
</dbReference>
<keyword evidence="5" id="KW-0288">FMN</keyword>
<comment type="caution">
    <text evidence="12">The sequence shown here is derived from an EMBL/GenBank/DDBJ whole genome shotgun (WGS) entry which is preliminary data.</text>
</comment>
<accession>A0AAW0QC96</accession>
<dbReference type="PANTHER" id="PTHR43410:SF1">
    <property type="entry name" value="NITRIC OXIDE SYNTHASE"/>
    <property type="match status" value="1"/>
</dbReference>
<dbReference type="InterPro" id="IPR050607">
    <property type="entry name" value="NOS"/>
</dbReference>
<gene>
    <name evidence="12" type="ORF">PG999_010651</name>
</gene>
<evidence type="ECO:0000256" key="5">
    <source>
        <dbReference type="ARBA" id="ARBA00022643"/>
    </source>
</evidence>
<dbReference type="GO" id="GO:0010181">
    <property type="term" value="F:FMN binding"/>
    <property type="evidence" value="ECO:0007669"/>
    <property type="project" value="InterPro"/>
</dbReference>
<evidence type="ECO:0000313" key="12">
    <source>
        <dbReference type="EMBL" id="KAK8100277.1"/>
    </source>
</evidence>
<evidence type="ECO:0000256" key="1">
    <source>
        <dbReference type="ARBA" id="ARBA00001917"/>
    </source>
</evidence>
<dbReference type="InterPro" id="IPR029039">
    <property type="entry name" value="Flavoprotein-like_sf"/>
</dbReference>
<dbReference type="Gene3D" id="3.40.50.360">
    <property type="match status" value="1"/>
</dbReference>
<dbReference type="GO" id="GO:0005516">
    <property type="term" value="F:calmodulin binding"/>
    <property type="evidence" value="ECO:0007669"/>
    <property type="project" value="UniProtKB-KW"/>
</dbReference>
<dbReference type="SUPFAM" id="SSF63380">
    <property type="entry name" value="Riboflavin synthase domain-like"/>
    <property type="match status" value="1"/>
</dbReference>
<evidence type="ECO:0000256" key="10">
    <source>
        <dbReference type="SAM" id="MobiDB-lite"/>
    </source>
</evidence>
<evidence type="ECO:0000256" key="7">
    <source>
        <dbReference type="ARBA" id="ARBA00022860"/>
    </source>
</evidence>
<keyword evidence="7" id="KW-0112">Calmodulin-binding</keyword>
<feature type="region of interest" description="Disordered" evidence="10">
    <location>
        <begin position="9"/>
        <end position="28"/>
    </location>
</feature>
<dbReference type="InterPro" id="IPR017938">
    <property type="entry name" value="Riboflavin_synthase-like_b-brl"/>
</dbReference>
<dbReference type="GO" id="GO:0046872">
    <property type="term" value="F:metal ion binding"/>
    <property type="evidence" value="ECO:0007669"/>
    <property type="project" value="UniProtKB-KW"/>
</dbReference>
<dbReference type="Gene3D" id="3.40.50.80">
    <property type="entry name" value="Nucleotide-binding domain of ferredoxin-NADP reductase (FNR) module"/>
    <property type="match status" value="1"/>
</dbReference>
<dbReference type="GO" id="GO:0004517">
    <property type="term" value="F:nitric-oxide synthase activity"/>
    <property type="evidence" value="ECO:0007669"/>
    <property type="project" value="UniProtKB-EC"/>
</dbReference>
<dbReference type="SUPFAM" id="SSF52343">
    <property type="entry name" value="Ferredoxin reductase-like, C-terminal NADP-linked domain"/>
    <property type="match status" value="1"/>
</dbReference>
<feature type="domain" description="Flavodoxin-like" evidence="11">
    <location>
        <begin position="505"/>
        <end position="653"/>
    </location>
</feature>
<dbReference type="EC" id="1.14.13.39" evidence="3"/>
<dbReference type="InterPro" id="IPR044940">
    <property type="entry name" value="NOS_dom_2"/>
</dbReference>
<dbReference type="SUPFAM" id="SSF52218">
    <property type="entry name" value="Flavoproteins"/>
    <property type="match status" value="1"/>
</dbReference>
<dbReference type="PROSITE" id="PS50902">
    <property type="entry name" value="FLAVODOXIN_LIKE"/>
    <property type="match status" value="1"/>
</dbReference>
<dbReference type="Gene3D" id="3.90.440.10">
    <property type="entry name" value="Nitric Oxide Synthase,Heme Domain,Chain A domain 2"/>
    <property type="match status" value="1"/>
</dbReference>